<dbReference type="PhylomeDB" id="B4QHB0"/>
<dbReference type="OMA" id="GMESEYV"/>
<proteinExistence type="predicted"/>
<dbReference type="GO" id="GO:0009950">
    <property type="term" value="P:dorsal/ventral axis specification"/>
    <property type="evidence" value="ECO:0007669"/>
    <property type="project" value="EnsemblMetazoa"/>
</dbReference>
<dbReference type="OrthoDB" id="188713at2759"/>
<dbReference type="GO" id="GO:0008293">
    <property type="term" value="P:torso signaling pathway"/>
    <property type="evidence" value="ECO:0007669"/>
    <property type="project" value="EnsemblMetazoa"/>
</dbReference>
<name>B4QHB0_DROSI</name>
<dbReference type="GO" id="GO:0007305">
    <property type="term" value="P:vitelline membrane formation involved in chorion-containing eggshell formation"/>
    <property type="evidence" value="ECO:0007669"/>
    <property type="project" value="EnsemblMetazoa"/>
</dbReference>
<dbReference type="AlphaFoldDB" id="B4QHB0"/>
<reference evidence="1 2" key="1">
    <citation type="journal article" date="2007" name="Nature">
        <title>Evolution of genes and genomes on the Drosophila phylogeny.</title>
        <authorList>
            <consortium name="Drosophila 12 Genomes Consortium"/>
            <person name="Clark A.G."/>
            <person name="Eisen M.B."/>
            <person name="Smith D.R."/>
            <person name="Bergman C.M."/>
            <person name="Oliver B."/>
            <person name="Markow T.A."/>
            <person name="Kaufman T.C."/>
            <person name="Kellis M."/>
            <person name="Gelbart W."/>
            <person name="Iyer V.N."/>
            <person name="Pollard D.A."/>
            <person name="Sackton T.B."/>
            <person name="Larracuente A.M."/>
            <person name="Singh N.D."/>
            <person name="Abad J.P."/>
            <person name="Abt D.N."/>
            <person name="Adryan B."/>
            <person name="Aguade M."/>
            <person name="Akashi H."/>
            <person name="Anderson W.W."/>
            <person name="Aquadro C.F."/>
            <person name="Ardell D.H."/>
            <person name="Arguello R."/>
            <person name="Artieri C.G."/>
            <person name="Barbash D.A."/>
            <person name="Barker D."/>
            <person name="Barsanti P."/>
            <person name="Batterham P."/>
            <person name="Batzoglou S."/>
            <person name="Begun D."/>
            <person name="Bhutkar A."/>
            <person name="Blanco E."/>
            <person name="Bosak S.A."/>
            <person name="Bradley R.K."/>
            <person name="Brand A.D."/>
            <person name="Brent M.R."/>
            <person name="Brooks A.N."/>
            <person name="Brown R.H."/>
            <person name="Butlin R.K."/>
            <person name="Caggese C."/>
            <person name="Calvi B.R."/>
            <person name="Bernardo de Carvalho A."/>
            <person name="Caspi A."/>
            <person name="Castrezana S."/>
            <person name="Celniker S.E."/>
            <person name="Chang J.L."/>
            <person name="Chapple C."/>
            <person name="Chatterji S."/>
            <person name="Chinwalla A."/>
            <person name="Civetta A."/>
            <person name="Clifton S.W."/>
            <person name="Comeron J.M."/>
            <person name="Costello J.C."/>
            <person name="Coyne J.A."/>
            <person name="Daub J."/>
            <person name="David R.G."/>
            <person name="Delcher A.L."/>
            <person name="Delehaunty K."/>
            <person name="Do C.B."/>
            <person name="Ebling H."/>
            <person name="Edwards K."/>
            <person name="Eickbush T."/>
            <person name="Evans J.D."/>
            <person name="Filipski A."/>
            <person name="Findeiss S."/>
            <person name="Freyhult E."/>
            <person name="Fulton L."/>
            <person name="Fulton R."/>
            <person name="Garcia A.C."/>
            <person name="Gardiner A."/>
            <person name="Garfield D.A."/>
            <person name="Garvin B.E."/>
            <person name="Gibson G."/>
            <person name="Gilbert D."/>
            <person name="Gnerre S."/>
            <person name="Godfrey J."/>
            <person name="Good R."/>
            <person name="Gotea V."/>
            <person name="Gravely B."/>
            <person name="Greenberg A.J."/>
            <person name="Griffiths-Jones S."/>
            <person name="Gross S."/>
            <person name="Guigo R."/>
            <person name="Gustafson E.A."/>
            <person name="Haerty W."/>
            <person name="Hahn M.W."/>
            <person name="Halligan D.L."/>
            <person name="Halpern A.L."/>
            <person name="Halter G.M."/>
            <person name="Han M.V."/>
            <person name="Heger A."/>
            <person name="Hillier L."/>
            <person name="Hinrichs A.S."/>
            <person name="Holmes I."/>
            <person name="Hoskins R.A."/>
            <person name="Hubisz M.J."/>
            <person name="Hultmark D."/>
            <person name="Huntley M.A."/>
            <person name="Jaffe D.B."/>
            <person name="Jagadeeshan S."/>
            <person name="Jeck W.R."/>
            <person name="Johnson J."/>
            <person name="Jones C.D."/>
            <person name="Jordan W.C."/>
            <person name="Karpen G.H."/>
            <person name="Kataoka E."/>
            <person name="Keightley P.D."/>
            <person name="Kheradpour P."/>
            <person name="Kirkness E.F."/>
            <person name="Koerich L.B."/>
            <person name="Kristiansen K."/>
            <person name="Kudrna D."/>
            <person name="Kulathinal R.J."/>
            <person name="Kumar S."/>
            <person name="Kwok R."/>
            <person name="Lander E."/>
            <person name="Langley C.H."/>
            <person name="Lapoint R."/>
            <person name="Lazzaro B.P."/>
            <person name="Lee S.J."/>
            <person name="Levesque L."/>
            <person name="Li R."/>
            <person name="Lin C.F."/>
            <person name="Lin M.F."/>
            <person name="Lindblad-Toh K."/>
            <person name="Llopart A."/>
            <person name="Long M."/>
            <person name="Low L."/>
            <person name="Lozovsky E."/>
            <person name="Lu J."/>
            <person name="Luo M."/>
            <person name="Machado C.A."/>
            <person name="Makalowski W."/>
            <person name="Marzo M."/>
            <person name="Matsuda M."/>
            <person name="Matzkin L."/>
            <person name="McAllister B."/>
            <person name="McBride C.S."/>
            <person name="McKernan B."/>
            <person name="McKernan K."/>
            <person name="Mendez-Lago M."/>
            <person name="Minx P."/>
            <person name="Mollenhauer M.U."/>
            <person name="Montooth K."/>
            <person name="Mount S.M."/>
            <person name="Mu X."/>
            <person name="Myers E."/>
            <person name="Negre B."/>
            <person name="Newfeld S."/>
            <person name="Nielsen R."/>
            <person name="Noor M.A."/>
            <person name="O'Grady P."/>
            <person name="Pachter L."/>
            <person name="Papaceit M."/>
            <person name="Parisi M.J."/>
            <person name="Parisi M."/>
            <person name="Parts L."/>
            <person name="Pedersen J.S."/>
            <person name="Pesole G."/>
            <person name="Phillippy A.M."/>
            <person name="Ponting C.P."/>
            <person name="Pop M."/>
            <person name="Porcelli D."/>
            <person name="Powell J.R."/>
            <person name="Prohaska S."/>
            <person name="Pruitt K."/>
            <person name="Puig M."/>
            <person name="Quesneville H."/>
            <person name="Ram K.R."/>
            <person name="Rand D."/>
            <person name="Rasmussen M.D."/>
            <person name="Reed L.K."/>
            <person name="Reenan R."/>
            <person name="Reily A."/>
            <person name="Remington K.A."/>
            <person name="Rieger T.T."/>
            <person name="Ritchie M.G."/>
            <person name="Robin C."/>
            <person name="Rogers Y.H."/>
            <person name="Rohde C."/>
            <person name="Rozas J."/>
            <person name="Rubenfield M.J."/>
            <person name="Ruiz A."/>
            <person name="Russo S."/>
            <person name="Salzberg S.L."/>
            <person name="Sanchez-Gracia A."/>
            <person name="Saranga D.J."/>
            <person name="Sato H."/>
            <person name="Schaeffer S.W."/>
            <person name="Schatz M.C."/>
            <person name="Schlenke T."/>
            <person name="Schwartz R."/>
            <person name="Segarra C."/>
            <person name="Singh R.S."/>
            <person name="Sirot L."/>
            <person name="Sirota M."/>
            <person name="Sisneros N.B."/>
            <person name="Smith C.D."/>
            <person name="Smith T.F."/>
            <person name="Spieth J."/>
            <person name="Stage D.E."/>
            <person name="Stark A."/>
            <person name="Stephan W."/>
            <person name="Strausberg R.L."/>
            <person name="Strempel S."/>
            <person name="Sturgill D."/>
            <person name="Sutton G."/>
            <person name="Sutton G.G."/>
            <person name="Tao W."/>
            <person name="Teichmann S."/>
            <person name="Tobari Y.N."/>
            <person name="Tomimura Y."/>
            <person name="Tsolas J.M."/>
            <person name="Valente V.L."/>
            <person name="Venter E."/>
            <person name="Venter J.C."/>
            <person name="Vicario S."/>
            <person name="Vieira F.G."/>
            <person name="Vilella A.J."/>
            <person name="Villasante A."/>
            <person name="Walenz B."/>
            <person name="Wang J."/>
            <person name="Wasserman M."/>
            <person name="Watts T."/>
            <person name="Wilson D."/>
            <person name="Wilson R.K."/>
            <person name="Wing R.A."/>
            <person name="Wolfner M.F."/>
            <person name="Wong A."/>
            <person name="Wong G.K."/>
            <person name="Wu C.I."/>
            <person name="Wu G."/>
            <person name="Yamamoto D."/>
            <person name="Yang H.P."/>
            <person name="Yang S.P."/>
            <person name="Yorke J.A."/>
            <person name="Yoshida K."/>
            <person name="Zdobnov E."/>
            <person name="Zhang P."/>
            <person name="Zhang Y."/>
            <person name="Zimin A.V."/>
            <person name="Baldwin J."/>
            <person name="Abdouelleil A."/>
            <person name="Abdulkadir J."/>
            <person name="Abebe A."/>
            <person name="Abera B."/>
            <person name="Abreu J."/>
            <person name="Acer S.C."/>
            <person name="Aftuck L."/>
            <person name="Alexander A."/>
            <person name="An P."/>
            <person name="Anderson E."/>
            <person name="Anderson S."/>
            <person name="Arachi H."/>
            <person name="Azer M."/>
            <person name="Bachantsang P."/>
            <person name="Barry A."/>
            <person name="Bayul T."/>
            <person name="Berlin A."/>
            <person name="Bessette D."/>
            <person name="Bloom T."/>
            <person name="Blye J."/>
            <person name="Boguslavskiy L."/>
            <person name="Bonnet C."/>
            <person name="Boukhgalter B."/>
            <person name="Bourzgui I."/>
            <person name="Brown A."/>
            <person name="Cahill P."/>
            <person name="Channer S."/>
            <person name="Cheshatsang Y."/>
            <person name="Chuda L."/>
            <person name="Citroen M."/>
            <person name="Collymore A."/>
            <person name="Cooke P."/>
            <person name="Costello M."/>
            <person name="D'Aco K."/>
            <person name="Daza R."/>
            <person name="De Haan G."/>
            <person name="DeGray S."/>
            <person name="DeMaso C."/>
            <person name="Dhargay N."/>
            <person name="Dooley K."/>
            <person name="Dooley E."/>
            <person name="Doricent M."/>
            <person name="Dorje P."/>
            <person name="Dorjee K."/>
            <person name="Dupes A."/>
            <person name="Elong R."/>
            <person name="Falk J."/>
            <person name="Farina A."/>
            <person name="Faro S."/>
            <person name="Ferguson D."/>
            <person name="Fisher S."/>
            <person name="Foley C.D."/>
            <person name="Franke A."/>
            <person name="Friedrich D."/>
            <person name="Gadbois L."/>
            <person name="Gearin G."/>
            <person name="Gearin C.R."/>
            <person name="Giannoukos G."/>
            <person name="Goode T."/>
            <person name="Graham J."/>
            <person name="Grandbois E."/>
            <person name="Grewal S."/>
            <person name="Gyaltsen K."/>
            <person name="Hafez N."/>
            <person name="Hagos B."/>
            <person name="Hall J."/>
            <person name="Henson C."/>
            <person name="Hollinger A."/>
            <person name="Honan T."/>
            <person name="Huard M.D."/>
            <person name="Hughes L."/>
            <person name="Hurhula B."/>
            <person name="Husby M.E."/>
            <person name="Kamat A."/>
            <person name="Kanga B."/>
            <person name="Kashin S."/>
            <person name="Khazanovich D."/>
            <person name="Kisner P."/>
            <person name="Lance K."/>
            <person name="Lara M."/>
            <person name="Lee W."/>
            <person name="Lennon N."/>
            <person name="Letendre F."/>
            <person name="LeVine R."/>
            <person name="Lipovsky A."/>
            <person name="Liu X."/>
            <person name="Liu J."/>
            <person name="Liu S."/>
            <person name="Lokyitsang T."/>
            <person name="Lokyitsang Y."/>
            <person name="Lubonja R."/>
            <person name="Lui A."/>
            <person name="MacDonald P."/>
            <person name="Magnisalis V."/>
            <person name="Maru K."/>
            <person name="Matthews C."/>
            <person name="McCusker W."/>
            <person name="McDonough S."/>
            <person name="Mehta T."/>
            <person name="Meldrim J."/>
            <person name="Meneus L."/>
            <person name="Mihai O."/>
            <person name="Mihalev A."/>
            <person name="Mihova T."/>
            <person name="Mittelman R."/>
            <person name="Mlenga V."/>
            <person name="Montmayeur A."/>
            <person name="Mulrain L."/>
            <person name="Navidi A."/>
            <person name="Naylor J."/>
            <person name="Negash T."/>
            <person name="Nguyen T."/>
            <person name="Nguyen N."/>
            <person name="Nicol R."/>
            <person name="Norbu C."/>
            <person name="Norbu N."/>
            <person name="Novod N."/>
            <person name="O'Neill B."/>
            <person name="Osman S."/>
            <person name="Markiewicz E."/>
            <person name="Oyono O.L."/>
            <person name="Patti C."/>
            <person name="Phunkhang P."/>
            <person name="Pierre F."/>
            <person name="Priest M."/>
            <person name="Raghuraman S."/>
            <person name="Rege F."/>
            <person name="Reyes R."/>
            <person name="Rise C."/>
            <person name="Rogov P."/>
            <person name="Ross K."/>
            <person name="Ryan E."/>
            <person name="Settipalli S."/>
            <person name="Shea T."/>
            <person name="Sherpa N."/>
            <person name="Shi L."/>
            <person name="Shih D."/>
            <person name="Sparrow T."/>
            <person name="Spaulding J."/>
            <person name="Stalker J."/>
            <person name="Stange-Thomann N."/>
            <person name="Stavropoulos S."/>
            <person name="Stone C."/>
            <person name="Strader C."/>
            <person name="Tesfaye S."/>
            <person name="Thomson T."/>
            <person name="Thoulutsang Y."/>
            <person name="Thoulutsang D."/>
            <person name="Topham K."/>
            <person name="Topping I."/>
            <person name="Tsamla T."/>
            <person name="Vassiliev H."/>
            <person name="Vo A."/>
            <person name="Wangchuk T."/>
            <person name="Wangdi T."/>
            <person name="Weiand M."/>
            <person name="Wilkinson J."/>
            <person name="Wilson A."/>
            <person name="Yadav S."/>
            <person name="Young G."/>
            <person name="Yu Q."/>
            <person name="Zembek L."/>
            <person name="Zhong D."/>
            <person name="Zimmer A."/>
            <person name="Zwirko Z."/>
            <person name="Jaffe D.B."/>
            <person name="Alvarez P."/>
            <person name="Brockman W."/>
            <person name="Butler J."/>
            <person name="Chin C."/>
            <person name="Gnerre S."/>
            <person name="Grabherr M."/>
            <person name="Kleber M."/>
            <person name="Mauceli E."/>
            <person name="MacCallum I."/>
        </authorList>
    </citation>
    <scope>NUCLEOTIDE SEQUENCE [LARGE SCALE GENOMIC DNA]</scope>
    <source>
        <strain evidence="2">white501</strain>
    </source>
</reference>
<evidence type="ECO:0000313" key="1">
    <source>
        <dbReference type="EMBL" id="EDX06364.1"/>
    </source>
</evidence>
<dbReference type="PANTHER" id="PTHR15261">
    <property type="entry name" value="THROMBOSPONDIN-TYPE LAMININ G DOMAIN AND EAR REPEAT-CONTAINING"/>
    <property type="match status" value="1"/>
</dbReference>
<dbReference type="EMBL" id="CM000362">
    <property type="protein sequence ID" value="EDX06364.1"/>
    <property type="molecule type" value="Genomic_DNA"/>
</dbReference>
<evidence type="ECO:0000313" key="2">
    <source>
        <dbReference type="Proteomes" id="UP000000304"/>
    </source>
</evidence>
<protein>
    <submittedName>
        <fullName evidence="1">GD10066</fullName>
    </submittedName>
</protein>
<keyword evidence="2" id="KW-1185">Reference proteome</keyword>
<sequence length="279" mass="31626">MENAMEAKQRTQRLARKCVLMVNCNGLYEESWCAALTQLNKTNLNPINEETQNPQKLQFRSYGFQCRALQEENQLVIRCLDEQNNSREAILPRRDVKQLLPVADSDEMTILLRTPRAVELWKWSNGNYSLSSRLMDGQVEQMALSQGGAGMESEYVALMASSPAAEIRIYSFGSPDTSSFQLDQVLELQDLQQLRVMRFMHLPESDDLLLCVSNVLPQQQLRIYQHSGAAGFQQILGDSALPKAHALEVLQLPSHHMLQLLSIATEEAVYLLQPQFTTL</sequence>
<accession>B4QHB0</accession>
<dbReference type="Proteomes" id="UP000000304">
    <property type="component" value="Chromosome 2R"/>
</dbReference>
<dbReference type="GO" id="GO:0007362">
    <property type="term" value="P:terminal region determination"/>
    <property type="evidence" value="ECO:0007669"/>
    <property type="project" value="EnsemblMetazoa"/>
</dbReference>
<organism evidence="1 2">
    <name type="scientific">Drosophila simulans</name>
    <name type="common">Fruit fly</name>
    <dbReference type="NCBI Taxonomy" id="7240"/>
    <lineage>
        <taxon>Eukaryota</taxon>
        <taxon>Metazoa</taxon>
        <taxon>Ecdysozoa</taxon>
        <taxon>Arthropoda</taxon>
        <taxon>Hexapoda</taxon>
        <taxon>Insecta</taxon>
        <taxon>Pterygota</taxon>
        <taxon>Neoptera</taxon>
        <taxon>Endopterygota</taxon>
        <taxon>Diptera</taxon>
        <taxon>Brachycera</taxon>
        <taxon>Muscomorpha</taxon>
        <taxon>Ephydroidea</taxon>
        <taxon>Drosophilidae</taxon>
        <taxon>Drosophila</taxon>
        <taxon>Sophophora</taxon>
    </lineage>
</organism>
<dbReference type="HOGENOM" id="CLU_1046846_0_0_1"/>
<dbReference type="PANTHER" id="PTHR15261:SF4">
    <property type="entry name" value="THROMBOSPONDIN-TYPE LAMININ G DOMAIN AND EAR REPEAT-CONTAINING PROTEIN"/>
    <property type="match status" value="1"/>
</dbReference>
<dbReference type="GO" id="GO:0005576">
    <property type="term" value="C:extracellular region"/>
    <property type="evidence" value="ECO:0007669"/>
    <property type="project" value="EnsemblMetazoa"/>
</dbReference>
<gene>
    <name evidence="1" type="primary">Dsim\GD10066</name>
    <name evidence="1" type="ORF">Dsim_GD10066</name>
</gene>